<dbReference type="PRINTS" id="PR01270">
    <property type="entry name" value="HDASUPER"/>
</dbReference>
<dbReference type="RefSeq" id="WP_146894998.1">
    <property type="nucleotide sequence ID" value="NZ_BJYS01000003.1"/>
</dbReference>
<accession>A0A512ATN7</accession>
<evidence type="ECO:0000259" key="3">
    <source>
        <dbReference type="Pfam" id="PF00850"/>
    </source>
</evidence>
<protein>
    <submittedName>
        <fullName evidence="4">Histone deacetylase</fullName>
    </submittedName>
</protein>
<dbReference type="PANTHER" id="PTHR10625:SF19">
    <property type="entry name" value="HISTONE DEACETYLASE 12"/>
    <property type="match status" value="1"/>
</dbReference>
<dbReference type="OrthoDB" id="9808367at2"/>
<dbReference type="GO" id="GO:0004407">
    <property type="term" value="F:histone deacetylase activity"/>
    <property type="evidence" value="ECO:0007669"/>
    <property type="project" value="InterPro"/>
</dbReference>
<dbReference type="Gene3D" id="3.40.800.20">
    <property type="entry name" value="Histone deacetylase domain"/>
    <property type="match status" value="1"/>
</dbReference>
<dbReference type="SUPFAM" id="SSF52768">
    <property type="entry name" value="Arginase/deacetylase"/>
    <property type="match status" value="1"/>
</dbReference>
<comment type="similarity">
    <text evidence="1">Belongs to the histone deacetylase family.</text>
</comment>
<evidence type="ECO:0000313" key="4">
    <source>
        <dbReference type="EMBL" id="GEO02957.1"/>
    </source>
</evidence>
<dbReference type="GO" id="GO:0016787">
    <property type="term" value="F:hydrolase activity"/>
    <property type="evidence" value="ECO:0007669"/>
    <property type="project" value="UniProtKB-KW"/>
</dbReference>
<dbReference type="Pfam" id="PF00850">
    <property type="entry name" value="Hist_deacetyl"/>
    <property type="match status" value="1"/>
</dbReference>
<dbReference type="CDD" id="cd09993">
    <property type="entry name" value="HDAC_classIV"/>
    <property type="match status" value="1"/>
</dbReference>
<proteinExistence type="inferred from homology"/>
<name>A0A512ATN7_9BACT</name>
<dbReference type="Proteomes" id="UP000321532">
    <property type="component" value="Unassembled WGS sequence"/>
</dbReference>
<comment type="caution">
    <text evidence="4">The sequence shown here is derived from an EMBL/GenBank/DDBJ whole genome shotgun (WGS) entry which is preliminary data.</text>
</comment>
<dbReference type="InterPro" id="IPR044150">
    <property type="entry name" value="HDAC_classIV"/>
</dbReference>
<evidence type="ECO:0000256" key="2">
    <source>
        <dbReference type="ARBA" id="ARBA00022801"/>
    </source>
</evidence>
<dbReference type="PANTHER" id="PTHR10625">
    <property type="entry name" value="HISTONE DEACETYLASE HDAC1-RELATED"/>
    <property type="match status" value="1"/>
</dbReference>
<keyword evidence="2" id="KW-0378">Hydrolase</keyword>
<dbReference type="InterPro" id="IPR023696">
    <property type="entry name" value="Ureohydrolase_dom_sf"/>
</dbReference>
<evidence type="ECO:0000313" key="5">
    <source>
        <dbReference type="Proteomes" id="UP000321532"/>
    </source>
</evidence>
<organism evidence="4 5">
    <name type="scientific">Adhaeribacter aerolatus</name>
    <dbReference type="NCBI Taxonomy" id="670289"/>
    <lineage>
        <taxon>Bacteria</taxon>
        <taxon>Pseudomonadati</taxon>
        <taxon>Bacteroidota</taxon>
        <taxon>Cytophagia</taxon>
        <taxon>Cytophagales</taxon>
        <taxon>Hymenobacteraceae</taxon>
        <taxon>Adhaeribacter</taxon>
    </lineage>
</organism>
<sequence length="300" mass="33780">MLKIAWNHRYAHPLPAGHRFPMLKYELLPEQLLYEGTITPDNLFSPEPLDEETILLTHDPDYWHRLSHLQLTPSEIRKTGFPLSAGLVQREIIIMNGTVQAALFALEFGIGMNIAGGTHHAFTNRGEGFCLLNDIAIAANYLLKHTAISCILVIDLDVHQGNGTAQIFADEPRVFTFSMHSGHNYPFHKEKSDLDVPLPDGLEDAGYLKILQSHLPQLFDQVQPDFVFYQSGVDILETDKLGRLKVSMAGCKERDRLVLETCRRHKLPVTASMGGGYSEKIADIVEAHANTFRLAQYLYF</sequence>
<dbReference type="EMBL" id="BJYS01000003">
    <property type="protein sequence ID" value="GEO02957.1"/>
    <property type="molecule type" value="Genomic_DNA"/>
</dbReference>
<dbReference type="InterPro" id="IPR023801">
    <property type="entry name" value="His_deacetylse_dom"/>
</dbReference>
<dbReference type="AlphaFoldDB" id="A0A512ATN7"/>
<dbReference type="InterPro" id="IPR000286">
    <property type="entry name" value="HDACs"/>
</dbReference>
<dbReference type="InterPro" id="IPR037138">
    <property type="entry name" value="His_deacetylse_dom_sf"/>
</dbReference>
<gene>
    <name evidence="4" type="ORF">AAE02nite_06210</name>
</gene>
<dbReference type="GO" id="GO:0040029">
    <property type="term" value="P:epigenetic regulation of gene expression"/>
    <property type="evidence" value="ECO:0007669"/>
    <property type="project" value="TreeGrafter"/>
</dbReference>
<evidence type="ECO:0000256" key="1">
    <source>
        <dbReference type="ARBA" id="ARBA00005947"/>
    </source>
</evidence>
<reference evidence="4 5" key="1">
    <citation type="submission" date="2019-07" db="EMBL/GenBank/DDBJ databases">
        <title>Whole genome shotgun sequence of Adhaeribacter aerolatus NBRC 106133.</title>
        <authorList>
            <person name="Hosoyama A."/>
            <person name="Uohara A."/>
            <person name="Ohji S."/>
            <person name="Ichikawa N."/>
        </authorList>
    </citation>
    <scope>NUCLEOTIDE SEQUENCE [LARGE SCALE GENOMIC DNA]</scope>
    <source>
        <strain evidence="4 5">NBRC 106133</strain>
    </source>
</reference>
<keyword evidence="5" id="KW-1185">Reference proteome</keyword>
<feature type="domain" description="Histone deacetylase" evidence="3">
    <location>
        <begin position="24"/>
        <end position="290"/>
    </location>
</feature>